<dbReference type="GeneID" id="5544277"/>
<dbReference type="SUPFAM" id="SSF56300">
    <property type="entry name" value="Metallo-dependent phosphatases"/>
    <property type="match status" value="1"/>
</dbReference>
<protein>
    <submittedName>
        <fullName evidence="3">Uncharacterized protein</fullName>
    </submittedName>
</protein>
<dbReference type="KEGG" id="vpo:Kpol_1070p23"/>
<keyword evidence="1 2" id="KW-0472">Membrane</keyword>
<feature type="transmembrane region" description="Helical" evidence="2">
    <location>
        <begin position="451"/>
        <end position="470"/>
    </location>
</feature>
<dbReference type="GO" id="GO:0006506">
    <property type="term" value="P:GPI anchor biosynthetic process"/>
    <property type="evidence" value="ECO:0007669"/>
    <property type="project" value="InterPro"/>
</dbReference>
<evidence type="ECO:0000256" key="1">
    <source>
        <dbReference type="ARBA" id="ARBA00023136"/>
    </source>
</evidence>
<dbReference type="InterPro" id="IPR029052">
    <property type="entry name" value="Metallo-depent_PP-like"/>
</dbReference>
<dbReference type="EMBL" id="DS480432">
    <property type="protein sequence ID" value="EDO16140.1"/>
    <property type="molecule type" value="Genomic_DNA"/>
</dbReference>
<sequence length="471" mass="54994">MKILKSFTVLFTIVAVVSNLYIFTYPSFNSTQCSWRGQIDGNDVRIEQEMDIVQILTLHIKSYLSDLFNLNEKKNSASESKEVHMLAFGDPQIRGPWKKTNFLKRLDIYGNDYYLGHIVSKMVGRLKPEFVTVVGDLFSSQWINDSEFYRRTVRYATNIFNRDINSITEIRKNNLDENGDYKCNWESWGQEYHRKLESNLTIDDYRYENVYTWDKTKDNYLFINLTGNHDIGYSGDTTYQHLARFATFFGKDNYWIEYETETDHPWRIVVLNSMLLEGPALQPDFVKSSWKFLNLLSSSNFNGSTVLLTHIPMYKEQGICHDGPEFKYYPKKYKREPYKAKLLRSQNHLSYNVTQSVLNSIFNNDKPGIILTGHDHEGCKTTYNKVVTPDGIYWEPVNSSDVLDHHIQEITVRSMMGYFGGNTGILTGLFNDMTSQWEWHFSLCPFASEHIWWVANVSIALSIILWTSMLI</sequence>
<dbReference type="Gene3D" id="3.60.21.10">
    <property type="match status" value="1"/>
</dbReference>
<keyword evidence="4" id="KW-1185">Reference proteome</keyword>
<gene>
    <name evidence="3" type="ORF">Kpol_1070p23</name>
</gene>
<evidence type="ECO:0000256" key="2">
    <source>
        <dbReference type="SAM" id="Phobius"/>
    </source>
</evidence>
<reference evidence="3 4" key="1">
    <citation type="journal article" date="2007" name="Proc. Natl. Acad. Sci. U.S.A.">
        <title>Independent sorting-out of thousands of duplicated gene pairs in two yeast species descended from a whole-genome duplication.</title>
        <authorList>
            <person name="Scannell D.R."/>
            <person name="Frank A.C."/>
            <person name="Conant G.C."/>
            <person name="Byrne K.P."/>
            <person name="Woolfit M."/>
            <person name="Wolfe K.H."/>
        </authorList>
    </citation>
    <scope>NUCLEOTIDE SEQUENCE [LARGE SCALE GENOMIC DNA]</scope>
    <source>
        <strain evidence="4">ATCC 22028 / DSM 70294 / BCRC 21397 / CBS 2163 / NBRC 10782 / NRRL Y-8283 / UCD 57-17</strain>
    </source>
</reference>
<dbReference type="InterPro" id="IPR033308">
    <property type="entry name" value="PGAP5/Cdc1/Ted1"/>
</dbReference>
<dbReference type="eggNOG" id="KOG3662">
    <property type="taxonomic scope" value="Eukaryota"/>
</dbReference>
<dbReference type="AlphaFoldDB" id="A7TNM3"/>
<organism evidence="4">
    <name type="scientific">Vanderwaltozyma polyspora (strain ATCC 22028 / DSM 70294 / BCRC 21397 / CBS 2163 / NBRC 10782 / NRRL Y-8283 / UCD 57-17)</name>
    <name type="common">Kluyveromyces polysporus</name>
    <dbReference type="NCBI Taxonomy" id="436907"/>
    <lineage>
        <taxon>Eukaryota</taxon>
        <taxon>Fungi</taxon>
        <taxon>Dikarya</taxon>
        <taxon>Ascomycota</taxon>
        <taxon>Saccharomycotina</taxon>
        <taxon>Saccharomycetes</taxon>
        <taxon>Saccharomycetales</taxon>
        <taxon>Saccharomycetaceae</taxon>
        <taxon>Vanderwaltozyma</taxon>
    </lineage>
</organism>
<dbReference type="GO" id="GO:0016020">
    <property type="term" value="C:membrane"/>
    <property type="evidence" value="ECO:0007669"/>
    <property type="project" value="GOC"/>
</dbReference>
<name>A7TNM3_VANPO</name>
<dbReference type="PANTHER" id="PTHR13315:SF1">
    <property type="entry name" value="PROTEIN TED1"/>
    <property type="match status" value="1"/>
</dbReference>
<keyword evidence="2" id="KW-0812">Transmembrane</keyword>
<dbReference type="PhylomeDB" id="A7TNM3"/>
<dbReference type="InParanoid" id="A7TNM3"/>
<dbReference type="HOGENOM" id="CLU_021690_1_0_1"/>
<dbReference type="Proteomes" id="UP000000267">
    <property type="component" value="Unassembled WGS sequence"/>
</dbReference>
<feature type="transmembrane region" description="Helical" evidence="2">
    <location>
        <begin position="7"/>
        <end position="28"/>
    </location>
</feature>
<evidence type="ECO:0000313" key="4">
    <source>
        <dbReference type="Proteomes" id="UP000000267"/>
    </source>
</evidence>
<dbReference type="RefSeq" id="XP_001643998.1">
    <property type="nucleotide sequence ID" value="XM_001643948.1"/>
</dbReference>
<dbReference type="GO" id="GO:0005783">
    <property type="term" value="C:endoplasmic reticulum"/>
    <property type="evidence" value="ECO:0007669"/>
    <property type="project" value="TreeGrafter"/>
</dbReference>
<evidence type="ECO:0000313" key="3">
    <source>
        <dbReference type="EMBL" id="EDO16140.1"/>
    </source>
</evidence>
<dbReference type="OrthoDB" id="9984693at2759"/>
<dbReference type="PANTHER" id="PTHR13315">
    <property type="entry name" value="METALLO PHOSPHOESTERASE RELATED"/>
    <property type="match status" value="1"/>
</dbReference>
<keyword evidence="2" id="KW-1133">Transmembrane helix</keyword>
<proteinExistence type="predicted"/>
<accession>A7TNM3</accession>